<name>A0A7Y9GEA9_9ACTN</name>
<dbReference type="Proteomes" id="UP000591272">
    <property type="component" value="Unassembled WGS sequence"/>
</dbReference>
<reference evidence="2 3" key="1">
    <citation type="submission" date="2020-07" db="EMBL/GenBank/DDBJ databases">
        <title>Sequencing the genomes of 1000 actinobacteria strains.</title>
        <authorList>
            <person name="Klenk H.-P."/>
        </authorList>
    </citation>
    <scope>NUCLEOTIDE SEQUENCE [LARGE SCALE GENOMIC DNA]</scope>
    <source>
        <strain evidence="2 3">DSM 43461</strain>
    </source>
</reference>
<accession>A0A7Y9GEA9</accession>
<dbReference type="AlphaFoldDB" id="A0A7Y9GEA9"/>
<comment type="caution">
    <text evidence="2">The sequence shown here is derived from an EMBL/GenBank/DDBJ whole genome shotgun (WGS) entry which is preliminary data.</text>
</comment>
<keyword evidence="3" id="KW-1185">Reference proteome</keyword>
<evidence type="ECO:0000256" key="1">
    <source>
        <dbReference type="SAM" id="MobiDB-lite"/>
    </source>
</evidence>
<dbReference type="EMBL" id="JACCBT010000001">
    <property type="protein sequence ID" value="NYE14910.1"/>
    <property type="molecule type" value="Genomic_DNA"/>
</dbReference>
<feature type="region of interest" description="Disordered" evidence="1">
    <location>
        <begin position="1"/>
        <end position="31"/>
    </location>
</feature>
<gene>
    <name evidence="2" type="ORF">BJ999_005206</name>
</gene>
<organism evidence="2 3">
    <name type="scientific">Actinomadura citrea</name>
    <dbReference type="NCBI Taxonomy" id="46158"/>
    <lineage>
        <taxon>Bacteria</taxon>
        <taxon>Bacillati</taxon>
        <taxon>Actinomycetota</taxon>
        <taxon>Actinomycetes</taxon>
        <taxon>Streptosporangiales</taxon>
        <taxon>Thermomonosporaceae</taxon>
        <taxon>Actinomadura</taxon>
    </lineage>
</organism>
<sequence>MDDDARHVPPHIKSGQDMDLADVTIAGRDDR</sequence>
<protein>
    <submittedName>
        <fullName evidence="2">Uncharacterized protein</fullName>
    </submittedName>
</protein>
<evidence type="ECO:0000313" key="3">
    <source>
        <dbReference type="Proteomes" id="UP000591272"/>
    </source>
</evidence>
<evidence type="ECO:0000313" key="2">
    <source>
        <dbReference type="EMBL" id="NYE14910.1"/>
    </source>
</evidence>
<proteinExistence type="predicted"/>